<keyword evidence="2" id="KW-1185">Reference proteome</keyword>
<sequence>MEAKGNKLYKSRYSNPVNVGECSKLRYFYIEKKRQELHKLLNFYGGSVNHTEILELAREFDDAFIELYQSK</sequence>
<dbReference type="STRING" id="1121345.SAMN02745217_02956"/>
<organism evidence="1 2">
    <name type="scientific">Anaerocolumna xylanovorans DSM 12503</name>
    <dbReference type="NCBI Taxonomy" id="1121345"/>
    <lineage>
        <taxon>Bacteria</taxon>
        <taxon>Bacillati</taxon>
        <taxon>Bacillota</taxon>
        <taxon>Clostridia</taxon>
        <taxon>Lachnospirales</taxon>
        <taxon>Lachnospiraceae</taxon>
        <taxon>Anaerocolumna</taxon>
    </lineage>
</organism>
<evidence type="ECO:0008006" key="3">
    <source>
        <dbReference type="Google" id="ProtNLM"/>
    </source>
</evidence>
<dbReference type="Gene3D" id="4.10.280.10">
    <property type="entry name" value="Helix-loop-helix DNA-binding domain"/>
    <property type="match status" value="1"/>
</dbReference>
<evidence type="ECO:0000313" key="1">
    <source>
        <dbReference type="EMBL" id="SHO50889.1"/>
    </source>
</evidence>
<reference evidence="1 2" key="1">
    <citation type="submission" date="2016-12" db="EMBL/GenBank/DDBJ databases">
        <authorList>
            <person name="Song W.-J."/>
            <person name="Kurnit D.M."/>
        </authorList>
    </citation>
    <scope>NUCLEOTIDE SEQUENCE [LARGE SCALE GENOMIC DNA]</scope>
    <source>
        <strain evidence="1 2">DSM 12503</strain>
    </source>
</reference>
<dbReference type="OrthoDB" id="2084221at2"/>
<dbReference type="InterPro" id="IPR036638">
    <property type="entry name" value="HLH_DNA-bd_sf"/>
</dbReference>
<protein>
    <recommendedName>
        <fullName evidence="3">Spo0E like sporulation regulatory protein</fullName>
    </recommendedName>
</protein>
<dbReference type="Proteomes" id="UP000184612">
    <property type="component" value="Unassembled WGS sequence"/>
</dbReference>
<name>A0A1M7YE83_9FIRM</name>
<accession>A0A1M7YE83</accession>
<dbReference type="GO" id="GO:0046983">
    <property type="term" value="F:protein dimerization activity"/>
    <property type="evidence" value="ECO:0007669"/>
    <property type="project" value="InterPro"/>
</dbReference>
<gene>
    <name evidence="1" type="ORF">SAMN02745217_02956</name>
</gene>
<proteinExistence type="predicted"/>
<dbReference type="AlphaFoldDB" id="A0A1M7YE83"/>
<dbReference type="RefSeq" id="WP_073589604.1">
    <property type="nucleotide sequence ID" value="NZ_FRFD01000008.1"/>
</dbReference>
<evidence type="ECO:0000313" key="2">
    <source>
        <dbReference type="Proteomes" id="UP000184612"/>
    </source>
</evidence>
<dbReference type="EMBL" id="FRFD01000008">
    <property type="protein sequence ID" value="SHO50889.1"/>
    <property type="molecule type" value="Genomic_DNA"/>
</dbReference>